<evidence type="ECO:0000313" key="1">
    <source>
        <dbReference type="EMBL" id="AGK86704.1"/>
    </source>
</evidence>
<name>A0A096VKW4_9CAUD</name>
<proteinExistence type="predicted"/>
<organism evidence="1 2">
    <name type="scientific">Synechococcus phage S-CBP42</name>
    <dbReference type="NCBI Taxonomy" id="461711"/>
    <lineage>
        <taxon>Viruses</taxon>
        <taxon>Duplodnaviria</taxon>
        <taxon>Heunggongvirae</taxon>
        <taxon>Uroviricota</taxon>
        <taxon>Caudoviricetes</taxon>
        <taxon>Autographivirales</taxon>
        <taxon>Aegirvirus</taxon>
        <taxon>Aegirvirus SCBP42</taxon>
    </lineage>
</organism>
<dbReference type="OrthoDB" id="40686at10239"/>
<dbReference type="GeneID" id="26646411"/>
<dbReference type="KEGG" id="vg:26646411"/>
<keyword evidence="2" id="KW-1185">Reference proteome</keyword>
<reference evidence="2" key="1">
    <citation type="submission" date="2012-12" db="EMBL/GenBank/DDBJ databases">
        <title>Genomics of marine cyanopodoviruses.</title>
        <authorList>
            <person name="Huang S."/>
            <person name="Chen F."/>
        </authorList>
    </citation>
    <scope>NUCLEOTIDE SEQUENCE [LARGE SCALE GENOMIC DNA]</scope>
</reference>
<reference evidence="1 2" key="2">
    <citation type="journal article" date="2015" name="PLoS ONE">
        <title>Comparative Genomic and Phylogenomic Analyses Reveal a Conserved Core Genome Shared by Estuarine and Oceanic Cyanopodoviruses.</title>
        <authorList>
            <person name="Huang S."/>
            <person name="Zhang S."/>
            <person name="Jiao N."/>
            <person name="Chen F."/>
        </authorList>
    </citation>
    <scope>NUCLEOTIDE SEQUENCE [LARGE SCALE GENOMIC DNA]</scope>
</reference>
<evidence type="ECO:0000313" key="2">
    <source>
        <dbReference type="Proteomes" id="UP000030042"/>
    </source>
</evidence>
<dbReference type="Proteomes" id="UP000030042">
    <property type="component" value="Segment"/>
</dbReference>
<dbReference type="EMBL" id="KC310805">
    <property type="protein sequence ID" value="AGK86704.1"/>
    <property type="molecule type" value="Genomic_DNA"/>
</dbReference>
<protein>
    <submittedName>
        <fullName evidence="1">Uncharacterized protein</fullName>
    </submittedName>
</protein>
<gene>
    <name evidence="1" type="ORF">S-CBP42_0054</name>
</gene>
<sequence>MILASITVTLAVLALLAAYDPWFALFLKICLDSIVLEVRKLPLKLKLEWEIYWCKRSMKKYLRMADEIIKERAAADQVNS</sequence>
<dbReference type="RefSeq" id="YP_009220237.1">
    <property type="nucleotide sequence ID" value="NC_029031.1"/>
</dbReference>
<accession>A0A096VKW4</accession>